<accession>A0ABP1S8V2</accession>
<evidence type="ECO:0000256" key="1">
    <source>
        <dbReference type="SAM" id="MobiDB-lite"/>
    </source>
</evidence>
<dbReference type="Proteomes" id="UP001642540">
    <property type="component" value="Unassembled WGS sequence"/>
</dbReference>
<evidence type="ECO:0000313" key="2">
    <source>
        <dbReference type="EMBL" id="CAL8146535.1"/>
    </source>
</evidence>
<sequence>MSPERNKGQDAIGDEPGEGHYDALGNEPGEGPHDAVGDEPNVLEAQIDTSIFENIRTGETVFALWGDRHYYSGKTVIKQGNLGWLVAFDDGAEGFASETKIYPISIIGVTMTVEVWGGDQGWKEGTVTGQKISREKLKHCPETYTYLVQFQDGSPEIWSHRVDLRFTESVIKQFANRCIREEPKNLVDLSASNIVPDTLRPTYGFKGGPQEPVRKGNE</sequence>
<organism evidence="2 3">
    <name type="scientific">Orchesella dallaii</name>
    <dbReference type="NCBI Taxonomy" id="48710"/>
    <lineage>
        <taxon>Eukaryota</taxon>
        <taxon>Metazoa</taxon>
        <taxon>Ecdysozoa</taxon>
        <taxon>Arthropoda</taxon>
        <taxon>Hexapoda</taxon>
        <taxon>Collembola</taxon>
        <taxon>Entomobryomorpha</taxon>
        <taxon>Entomobryoidea</taxon>
        <taxon>Orchesellidae</taxon>
        <taxon>Orchesellinae</taxon>
        <taxon>Orchesella</taxon>
    </lineage>
</organism>
<gene>
    <name evidence="2" type="ORF">ODALV1_LOCUS30849</name>
</gene>
<reference evidence="2 3" key="1">
    <citation type="submission" date="2024-08" db="EMBL/GenBank/DDBJ databases">
        <authorList>
            <person name="Cucini C."/>
            <person name="Frati F."/>
        </authorList>
    </citation>
    <scope>NUCLEOTIDE SEQUENCE [LARGE SCALE GENOMIC DNA]</scope>
</reference>
<feature type="region of interest" description="Disordered" evidence="1">
    <location>
        <begin position="1"/>
        <end position="38"/>
    </location>
</feature>
<protein>
    <submittedName>
        <fullName evidence="2">Uncharacterized protein</fullName>
    </submittedName>
</protein>
<comment type="caution">
    <text evidence="2">The sequence shown here is derived from an EMBL/GenBank/DDBJ whole genome shotgun (WGS) entry which is preliminary data.</text>
</comment>
<evidence type="ECO:0000313" key="3">
    <source>
        <dbReference type="Proteomes" id="UP001642540"/>
    </source>
</evidence>
<name>A0ABP1S8V2_9HEXA</name>
<proteinExistence type="predicted"/>
<keyword evidence="3" id="KW-1185">Reference proteome</keyword>
<dbReference type="Gene3D" id="2.30.30.140">
    <property type="match status" value="1"/>
</dbReference>
<dbReference type="EMBL" id="CAXLJM020000164">
    <property type="protein sequence ID" value="CAL8146535.1"/>
    <property type="molecule type" value="Genomic_DNA"/>
</dbReference>